<feature type="region of interest" description="Disordered" evidence="3">
    <location>
        <begin position="377"/>
        <end position="402"/>
    </location>
</feature>
<accession>A0A5C7HJ53</accession>
<evidence type="ECO:0000313" key="4">
    <source>
        <dbReference type="EMBL" id="TXG56898.1"/>
    </source>
</evidence>
<keyword evidence="2" id="KW-0067">ATP-binding</keyword>
<feature type="region of interest" description="Disordered" evidence="3">
    <location>
        <begin position="288"/>
        <end position="318"/>
    </location>
</feature>
<dbReference type="InterPro" id="IPR051701">
    <property type="entry name" value="Mito_OM_Translocase_MSP1"/>
</dbReference>
<dbReference type="GO" id="GO:0005524">
    <property type="term" value="F:ATP binding"/>
    <property type="evidence" value="ECO:0007669"/>
    <property type="project" value="UniProtKB-KW"/>
</dbReference>
<evidence type="ECO:0000313" key="5">
    <source>
        <dbReference type="Proteomes" id="UP000323000"/>
    </source>
</evidence>
<keyword evidence="5" id="KW-1185">Reference proteome</keyword>
<feature type="region of interest" description="Disordered" evidence="3">
    <location>
        <begin position="94"/>
        <end position="119"/>
    </location>
</feature>
<name>A0A5C7HJ53_9ROSI</name>
<feature type="compositionally biased region" description="Acidic residues" evidence="3">
    <location>
        <begin position="288"/>
        <end position="302"/>
    </location>
</feature>
<evidence type="ECO:0000256" key="3">
    <source>
        <dbReference type="SAM" id="MobiDB-lite"/>
    </source>
</evidence>
<evidence type="ECO:0000256" key="1">
    <source>
        <dbReference type="ARBA" id="ARBA00022741"/>
    </source>
</evidence>
<gene>
    <name evidence="4" type="ORF">EZV62_018211</name>
</gene>
<organism evidence="4 5">
    <name type="scientific">Acer yangbiense</name>
    <dbReference type="NCBI Taxonomy" id="1000413"/>
    <lineage>
        <taxon>Eukaryota</taxon>
        <taxon>Viridiplantae</taxon>
        <taxon>Streptophyta</taxon>
        <taxon>Embryophyta</taxon>
        <taxon>Tracheophyta</taxon>
        <taxon>Spermatophyta</taxon>
        <taxon>Magnoliopsida</taxon>
        <taxon>eudicotyledons</taxon>
        <taxon>Gunneridae</taxon>
        <taxon>Pentapetalae</taxon>
        <taxon>rosids</taxon>
        <taxon>malvids</taxon>
        <taxon>Sapindales</taxon>
        <taxon>Sapindaceae</taxon>
        <taxon>Hippocastanoideae</taxon>
        <taxon>Acereae</taxon>
        <taxon>Acer</taxon>
    </lineage>
</organism>
<evidence type="ECO:0000256" key="2">
    <source>
        <dbReference type="ARBA" id="ARBA00022840"/>
    </source>
</evidence>
<dbReference type="OrthoDB" id="10254455at2759"/>
<dbReference type="AlphaFoldDB" id="A0A5C7HJ53"/>
<dbReference type="EMBL" id="VAHF01000008">
    <property type="protein sequence ID" value="TXG56898.1"/>
    <property type="molecule type" value="Genomic_DNA"/>
</dbReference>
<feature type="compositionally biased region" description="Basic and acidic residues" evidence="3">
    <location>
        <begin position="95"/>
        <end position="119"/>
    </location>
</feature>
<dbReference type="Proteomes" id="UP000323000">
    <property type="component" value="Chromosome 8"/>
</dbReference>
<keyword evidence="1" id="KW-0547">Nucleotide-binding</keyword>
<comment type="caution">
    <text evidence="4">The sequence shown here is derived from an EMBL/GenBank/DDBJ whole genome shotgun (WGS) entry which is preliminary data.</text>
</comment>
<sequence>MYARRIKGRHQRWSSVFQPSKYLFRPNCSDHTYSRSLSHISSLRNHSSHDSSIRRYLSDSFISRGIAPGHSYTGSRVTSSLCFKSIQLRAYSSEGDGRNASENSHKPINDGAKDKGKIHREKVGEDVRRCDTHAQLGEQEQKEWLHNEKLSIESKKRESPFLTRREKFKNEFLRRVVPWEKINISWETFPYYIHEHSKNLLVECTASHLKHKKFTANYGARLTSSSGRILLQSVPGTELYRERLVRALARDLQVPLLVLDSSILAPYDFGDDCSSDCESDDNLEMEECTSESEVEDENDAGNEEWTSSNEAKTDCSDDDEADLEATAVEALKKLVPYNLEEFEKKAFKSSQIYLETVVRAKDAGVLELKRFSREVGSSSESSKSEVADPSDNSKQPLRKGDRVKYVGPSVHIEADNRIILGKILTSDGPKNAYTVIPGRPLSSGQRGEVYEVNGDRVAVILDIVGDSKVNEGEKDDKVTEQLARPPVYWIDEDGSSLPVNFPFPKCKQTEKFCTFTVKDIEHDLDTQAEDCYIAMQALCEVLHSMQPLIVYFPDSSQWLSRAVPRSNRKDFVRKVQEMFDQLSGPVVLICGQNKVATGSKEKEKFPLPLKNLTEGLKGTKRSDDDNEIYKLFTNVLCIYPPKEEDFLRTFNKQVEEDRRIVIYRSNINELHKVLEEHELSCVDLLHVRTDGVILTKRRCISGDAGWTMIEFLFLEMCLAIIYDL</sequence>
<reference evidence="5" key="1">
    <citation type="journal article" date="2019" name="Gigascience">
        <title>De novo genome assembly of the endangered Acer yangbiense, a plant species with extremely small populations endemic to Yunnan Province, China.</title>
        <authorList>
            <person name="Yang J."/>
            <person name="Wariss H.M."/>
            <person name="Tao L."/>
            <person name="Zhang R."/>
            <person name="Yun Q."/>
            <person name="Hollingsworth P."/>
            <person name="Dao Z."/>
            <person name="Luo G."/>
            <person name="Guo H."/>
            <person name="Ma Y."/>
            <person name="Sun W."/>
        </authorList>
    </citation>
    <scope>NUCLEOTIDE SEQUENCE [LARGE SCALE GENOMIC DNA]</scope>
    <source>
        <strain evidence="5">cv. Malutang</strain>
    </source>
</reference>
<dbReference type="PANTHER" id="PTHR45644:SF56">
    <property type="entry name" value="AAA ATPASE, PUTATIVE (AFU_ORTHOLOGUE AFUA_2G12920)-RELATED"/>
    <property type="match status" value="1"/>
</dbReference>
<protein>
    <submittedName>
        <fullName evidence="4">Uncharacterized protein</fullName>
    </submittedName>
</protein>
<proteinExistence type="predicted"/>
<dbReference type="GO" id="GO:0005741">
    <property type="term" value="C:mitochondrial outer membrane"/>
    <property type="evidence" value="ECO:0007669"/>
    <property type="project" value="TreeGrafter"/>
</dbReference>
<dbReference type="PANTHER" id="PTHR45644">
    <property type="entry name" value="AAA ATPASE, PUTATIVE (AFU_ORTHOLOGUE AFUA_2G12920)-RELATED-RELATED"/>
    <property type="match status" value="1"/>
</dbReference>